<evidence type="ECO:0000313" key="3">
    <source>
        <dbReference type="EMBL" id="TQL36497.1"/>
    </source>
</evidence>
<keyword evidence="5" id="KW-1185">Reference proteome</keyword>
<dbReference type="Proteomes" id="UP000315983">
    <property type="component" value="Unassembled WGS sequence"/>
</dbReference>
<dbReference type="InterPro" id="IPR037119">
    <property type="entry name" value="Haem_oxidase_HugZ-like_sf"/>
</dbReference>
<evidence type="ECO:0000313" key="5">
    <source>
        <dbReference type="Proteomes" id="UP000677457"/>
    </source>
</evidence>
<evidence type="ECO:0000313" key="4">
    <source>
        <dbReference type="Proteomes" id="UP000315983"/>
    </source>
</evidence>
<sequence>MSNIHPDASAQRLRTIVAAATSLELRTPGHRADLINRHSLDPSGRIRIDLPVDSRLATDITHQREVAAVLEITDLAPTPVRDRVRGRCTLSGWLAPVTISDTRNEDEDLTVALDLAAVELSVDGITAMVDPADFAAAEPDLLAAEEAELLCHLERRHPRTVERLCRLVEPRHRHGVQRVVPVRLDRHGLVLRLERVSGHRDVRLGFTSALRHSDELRERMAELLERGTACSRRTRTWLN</sequence>
<dbReference type="SUPFAM" id="SSF50475">
    <property type="entry name" value="FMN-binding split barrel"/>
    <property type="match status" value="1"/>
</dbReference>
<dbReference type="EMBL" id="VFOL01000001">
    <property type="protein sequence ID" value="TQL36497.1"/>
    <property type="molecule type" value="Genomic_DNA"/>
</dbReference>
<dbReference type="AlphaFoldDB" id="A0A542XKY1"/>
<reference evidence="3 4" key="1">
    <citation type="submission" date="2019-06" db="EMBL/GenBank/DDBJ databases">
        <title>Sequencing the genomes of 1000 actinobacteria strains.</title>
        <authorList>
            <person name="Klenk H.-P."/>
        </authorList>
    </citation>
    <scope>NUCLEOTIDE SEQUENCE [LARGE SCALE GENOMIC DNA]</scope>
    <source>
        <strain evidence="3 4">DSM 44819</strain>
    </source>
</reference>
<dbReference type="EMBL" id="BOQM01000008">
    <property type="protein sequence ID" value="GIM83504.1"/>
    <property type="molecule type" value="Genomic_DNA"/>
</dbReference>
<gene>
    <name evidence="3" type="ORF">FB564_1594</name>
    <name evidence="2" type="ORF">Sar04_12560</name>
</gene>
<organism evidence="3 4">
    <name type="scientific">Salinispora arenicola</name>
    <dbReference type="NCBI Taxonomy" id="168697"/>
    <lineage>
        <taxon>Bacteria</taxon>
        <taxon>Bacillati</taxon>
        <taxon>Actinomycetota</taxon>
        <taxon>Actinomycetes</taxon>
        <taxon>Micromonosporales</taxon>
        <taxon>Micromonosporaceae</taxon>
        <taxon>Salinispora</taxon>
    </lineage>
</organism>
<protein>
    <submittedName>
        <fullName evidence="3">Uncharacterized protein DUF2470</fullName>
    </submittedName>
</protein>
<dbReference type="Gene3D" id="3.20.180.10">
    <property type="entry name" value="PNP-oxidase-like"/>
    <property type="match status" value="1"/>
</dbReference>
<accession>A0A542XKY1</accession>
<reference evidence="2 5" key="2">
    <citation type="submission" date="2021-03" db="EMBL/GenBank/DDBJ databases">
        <title>Whole genome shotgun sequence of Salinispora arenicola NBRC 105043.</title>
        <authorList>
            <person name="Komaki H."/>
            <person name="Tamura T."/>
        </authorList>
    </citation>
    <scope>NUCLEOTIDE SEQUENCE [LARGE SCALE GENOMIC DNA]</scope>
    <source>
        <strain evidence="2 5">NBRC 105043</strain>
    </source>
</reference>
<proteinExistence type="predicted"/>
<dbReference type="InterPro" id="IPR019595">
    <property type="entry name" value="DUF2470"/>
</dbReference>
<dbReference type="Pfam" id="PF10615">
    <property type="entry name" value="DUF2470"/>
    <property type="match status" value="1"/>
</dbReference>
<evidence type="ECO:0000259" key="1">
    <source>
        <dbReference type="Pfam" id="PF10615"/>
    </source>
</evidence>
<evidence type="ECO:0000313" key="2">
    <source>
        <dbReference type="EMBL" id="GIM83504.1"/>
    </source>
</evidence>
<comment type="caution">
    <text evidence="3">The sequence shown here is derived from an EMBL/GenBank/DDBJ whole genome shotgun (WGS) entry which is preliminary data.</text>
</comment>
<feature type="domain" description="DUF2470" evidence="1">
    <location>
        <begin position="147"/>
        <end position="223"/>
    </location>
</feature>
<name>A0A542XKY1_SALAC</name>
<dbReference type="Proteomes" id="UP000677457">
    <property type="component" value="Unassembled WGS sequence"/>
</dbReference>